<comment type="caution">
    <text evidence="2">The sequence shown here is derived from an EMBL/GenBank/DDBJ whole genome shotgun (WGS) entry which is preliminary data.</text>
</comment>
<keyword evidence="1" id="KW-0472">Membrane</keyword>
<gene>
    <name evidence="2" type="ORF">SH1V18_37570</name>
</gene>
<dbReference type="RefSeq" id="WP_281818170.1">
    <property type="nucleotide sequence ID" value="NZ_BRLB01000015.1"/>
</dbReference>
<evidence type="ECO:0000313" key="3">
    <source>
        <dbReference type="Proteomes" id="UP001144256"/>
    </source>
</evidence>
<dbReference type="InterPro" id="IPR025945">
    <property type="entry name" value="DHHW"/>
</dbReference>
<feature type="transmembrane region" description="Helical" evidence="1">
    <location>
        <begin position="7"/>
        <end position="26"/>
    </location>
</feature>
<name>A0A9W6DH75_9FIRM</name>
<organism evidence="2 3">
    <name type="scientific">Vallitalea longa</name>
    <dbReference type="NCBI Taxonomy" id="2936439"/>
    <lineage>
        <taxon>Bacteria</taxon>
        <taxon>Bacillati</taxon>
        <taxon>Bacillota</taxon>
        <taxon>Clostridia</taxon>
        <taxon>Lachnospirales</taxon>
        <taxon>Vallitaleaceae</taxon>
        <taxon>Vallitalea</taxon>
    </lineage>
</organism>
<evidence type="ECO:0000256" key="1">
    <source>
        <dbReference type="SAM" id="Phobius"/>
    </source>
</evidence>
<keyword evidence="1" id="KW-0812">Transmembrane</keyword>
<accession>A0A9W6DH75</accession>
<dbReference type="Pfam" id="PF14286">
    <property type="entry name" value="DHHW"/>
    <property type="match status" value="1"/>
</dbReference>
<keyword evidence="3" id="KW-1185">Reference proteome</keyword>
<dbReference type="AlphaFoldDB" id="A0A9W6DH75"/>
<evidence type="ECO:0000313" key="2">
    <source>
        <dbReference type="EMBL" id="GKX31277.1"/>
    </source>
</evidence>
<dbReference type="EMBL" id="BRLB01000015">
    <property type="protein sequence ID" value="GKX31277.1"/>
    <property type="molecule type" value="Genomic_DNA"/>
</dbReference>
<reference evidence="2" key="1">
    <citation type="submission" date="2022-06" db="EMBL/GenBank/DDBJ databases">
        <title>Vallitalea longa sp. nov., an anaerobic bacterium isolated from marine sediment.</title>
        <authorList>
            <person name="Hirano S."/>
            <person name="Terahara T."/>
            <person name="Mori K."/>
            <person name="Hamada M."/>
            <person name="Matsumoto R."/>
            <person name="Kobayashi T."/>
        </authorList>
    </citation>
    <scope>NUCLEOTIDE SEQUENCE</scope>
    <source>
        <strain evidence="2">SH18-1</strain>
    </source>
</reference>
<protein>
    <submittedName>
        <fullName evidence="2">Membrane protein</fullName>
    </submittedName>
</protein>
<keyword evidence="1" id="KW-1133">Transmembrane helix</keyword>
<dbReference type="Proteomes" id="UP001144256">
    <property type="component" value="Unassembled WGS sequence"/>
</dbReference>
<sequence>MKLIHNAILAILFIIIIFAVFLSNMIKPDRKFSENENRYLSTKPKFSFERLLEGKYSKDIEKYIDDQFIFRENFITAKSNIEQLFPRKDINGVYLGKDDYLIEKCLEKDFNYAQLDKNIELVNSFASTNDSLDVSMIIVPTSSLVMNDKLPDNAPMFNQQKVFDNLNKRFNSLRYIDVSQTLIEHNNEYIFYKSDHHWTTFGAYYAYMAYCKNLGMKHNSYESYNIENVTKSFKGTYYSKVLLDNIYDQIDIYKTKDQSPYKVYYNNSKTVTDSVFDYDKLEEKDQYQIFFGGNHPELKIVQEENTAEEKNLLVIKDSYANSFVPLIMNNYNKVCMIDLRYFNGNLNEYIKDNNITDVLFLYGIMSFSNDNVFNKLI</sequence>
<proteinExistence type="predicted"/>